<keyword evidence="1" id="KW-0106">Calcium</keyword>
<evidence type="ECO:0000313" key="3">
    <source>
        <dbReference type="EMBL" id="CAF0906429.1"/>
    </source>
</evidence>
<dbReference type="Proteomes" id="UP000663828">
    <property type="component" value="Unassembled WGS sequence"/>
</dbReference>
<keyword evidence="4" id="KW-1185">Reference proteome</keyword>
<comment type="caution">
    <text evidence="3">The sequence shown here is derived from an EMBL/GenBank/DDBJ whole genome shotgun (WGS) entry which is preliminary data.</text>
</comment>
<name>A0A814A1W7_ADIRI</name>
<dbReference type="GO" id="GO:0005509">
    <property type="term" value="F:calcium ion binding"/>
    <property type="evidence" value="ECO:0007669"/>
    <property type="project" value="InterPro"/>
</dbReference>
<dbReference type="PROSITE" id="PS50222">
    <property type="entry name" value="EF_HAND_2"/>
    <property type="match status" value="1"/>
</dbReference>
<dbReference type="AlphaFoldDB" id="A0A814A1W7"/>
<feature type="domain" description="EF-hand" evidence="2">
    <location>
        <begin position="65"/>
        <end position="100"/>
    </location>
</feature>
<proteinExistence type="predicted"/>
<dbReference type="CDD" id="cd00051">
    <property type="entry name" value="EFh"/>
    <property type="match status" value="1"/>
</dbReference>
<evidence type="ECO:0000256" key="1">
    <source>
        <dbReference type="ARBA" id="ARBA00022837"/>
    </source>
</evidence>
<dbReference type="InterPro" id="IPR018247">
    <property type="entry name" value="EF_Hand_1_Ca_BS"/>
</dbReference>
<dbReference type="InterPro" id="IPR002048">
    <property type="entry name" value="EF_hand_dom"/>
</dbReference>
<reference evidence="3" key="1">
    <citation type="submission" date="2021-02" db="EMBL/GenBank/DDBJ databases">
        <authorList>
            <person name="Nowell W R."/>
        </authorList>
    </citation>
    <scope>NUCLEOTIDE SEQUENCE</scope>
</reference>
<dbReference type="SMART" id="SM00054">
    <property type="entry name" value="EFh"/>
    <property type="match status" value="1"/>
</dbReference>
<sequence>MGNRQPVAAWNTWDINAYSQMTGLSPAQIQQLYTLFQQQSASTGGRMTINEFKAIYASIAGLSWTFNADAERVFLMFDADGNGVLSFEEFLMAYLMLQRGVTPIQRWTYAANYYPLTQPGYLSAQEAQLLFNNMQQFYNIPAQNTYFTQAWSQLGGGVNGYVPVTSFVQAVVPLIPQTYIW</sequence>
<dbReference type="PROSITE" id="PS00018">
    <property type="entry name" value="EF_HAND_1"/>
    <property type="match status" value="1"/>
</dbReference>
<evidence type="ECO:0000259" key="2">
    <source>
        <dbReference type="PROSITE" id="PS50222"/>
    </source>
</evidence>
<evidence type="ECO:0000313" key="4">
    <source>
        <dbReference type="Proteomes" id="UP000663828"/>
    </source>
</evidence>
<dbReference type="EMBL" id="CAJNOR010000412">
    <property type="protein sequence ID" value="CAF0906429.1"/>
    <property type="molecule type" value="Genomic_DNA"/>
</dbReference>
<dbReference type="SUPFAM" id="SSF47473">
    <property type="entry name" value="EF-hand"/>
    <property type="match status" value="1"/>
</dbReference>
<gene>
    <name evidence="3" type="ORF">XAT740_LOCUS8299</name>
</gene>
<dbReference type="Gene3D" id="1.10.238.10">
    <property type="entry name" value="EF-hand"/>
    <property type="match status" value="1"/>
</dbReference>
<protein>
    <recommendedName>
        <fullName evidence="2">EF-hand domain-containing protein</fullName>
    </recommendedName>
</protein>
<organism evidence="3 4">
    <name type="scientific">Adineta ricciae</name>
    <name type="common">Rotifer</name>
    <dbReference type="NCBI Taxonomy" id="249248"/>
    <lineage>
        <taxon>Eukaryota</taxon>
        <taxon>Metazoa</taxon>
        <taxon>Spiralia</taxon>
        <taxon>Gnathifera</taxon>
        <taxon>Rotifera</taxon>
        <taxon>Eurotatoria</taxon>
        <taxon>Bdelloidea</taxon>
        <taxon>Adinetida</taxon>
        <taxon>Adinetidae</taxon>
        <taxon>Adineta</taxon>
    </lineage>
</organism>
<dbReference type="Pfam" id="PF00036">
    <property type="entry name" value="EF-hand_1"/>
    <property type="match status" value="1"/>
</dbReference>
<accession>A0A814A1W7</accession>
<dbReference type="InterPro" id="IPR011992">
    <property type="entry name" value="EF-hand-dom_pair"/>
</dbReference>